<dbReference type="PANTHER" id="PTHR12537">
    <property type="entry name" value="RNA BINDING PROTEIN PUMILIO-RELATED"/>
    <property type="match status" value="1"/>
</dbReference>
<dbReference type="InterPro" id="IPR016024">
    <property type="entry name" value="ARM-type_fold"/>
</dbReference>
<dbReference type="GO" id="GO:0003729">
    <property type="term" value="F:mRNA binding"/>
    <property type="evidence" value="ECO:0007669"/>
    <property type="project" value="TreeGrafter"/>
</dbReference>
<sequence length="307" mass="33921">MRIESAGCQTFPVKVLLGRLEAAGAAPWSSFLPDHLRPKGVSAEIFKEKKLVAKVKPKADYTPVGISVVGRVWEYSQDSVGCREVQDAMDKCDEATLVRMATELKDHVWDAACCPHANHVLQKCILALRPGKLQFIIDVFVHQRLVVQAARHKYGCRIIQRLIERCPSEQIEGLLRCLMKEAPLVSCHAYGNYVMQHVLQHSSLQGELCQALEEHLATLSADQYGAAVVSCAMTSAARPCRSALARSILRDPAVLTRLACSRHGHPAAREVLEVLEGGDRTEALRILHANQGKLLRSRYGRIVAGIH</sequence>
<organism evidence="4 5">
    <name type="scientific">Effrenium voratum</name>
    <dbReference type="NCBI Taxonomy" id="2562239"/>
    <lineage>
        <taxon>Eukaryota</taxon>
        <taxon>Sar</taxon>
        <taxon>Alveolata</taxon>
        <taxon>Dinophyceae</taxon>
        <taxon>Suessiales</taxon>
        <taxon>Symbiodiniaceae</taxon>
        <taxon>Effrenium</taxon>
    </lineage>
</organism>
<evidence type="ECO:0000313" key="5">
    <source>
        <dbReference type="Proteomes" id="UP001178507"/>
    </source>
</evidence>
<dbReference type="InterPro" id="IPR033133">
    <property type="entry name" value="PUM-HD"/>
</dbReference>
<evidence type="ECO:0000256" key="2">
    <source>
        <dbReference type="PROSITE-ProRule" id="PRU00317"/>
    </source>
</evidence>
<dbReference type="InterPro" id="IPR001313">
    <property type="entry name" value="Pumilio_RNA-bd_rpt"/>
</dbReference>
<dbReference type="Pfam" id="PF00806">
    <property type="entry name" value="PUF"/>
    <property type="match status" value="4"/>
</dbReference>
<keyword evidence="1" id="KW-0677">Repeat</keyword>
<evidence type="ECO:0000259" key="3">
    <source>
        <dbReference type="PROSITE" id="PS50303"/>
    </source>
</evidence>
<comment type="caution">
    <text evidence="4">The sequence shown here is derived from an EMBL/GenBank/DDBJ whole genome shotgun (WGS) entry which is preliminary data.</text>
</comment>
<accession>A0AA36N0D0</accession>
<dbReference type="GO" id="GO:0010608">
    <property type="term" value="P:post-transcriptional regulation of gene expression"/>
    <property type="evidence" value="ECO:0007669"/>
    <property type="project" value="TreeGrafter"/>
</dbReference>
<gene>
    <name evidence="4" type="ORF">EVOR1521_LOCUS11806</name>
</gene>
<dbReference type="Gene3D" id="1.25.10.10">
    <property type="entry name" value="Leucine-rich Repeat Variant"/>
    <property type="match status" value="1"/>
</dbReference>
<dbReference type="SMART" id="SM00025">
    <property type="entry name" value="Pumilio"/>
    <property type="match status" value="4"/>
</dbReference>
<dbReference type="PROSITE" id="PS50302">
    <property type="entry name" value="PUM"/>
    <property type="match status" value="1"/>
</dbReference>
<dbReference type="SUPFAM" id="SSF48371">
    <property type="entry name" value="ARM repeat"/>
    <property type="match status" value="1"/>
</dbReference>
<feature type="domain" description="PUM-HD" evidence="3">
    <location>
        <begin position="1"/>
        <end position="307"/>
    </location>
</feature>
<dbReference type="AlphaFoldDB" id="A0AA36N0D0"/>
<name>A0AA36N0D0_9DINO</name>
<reference evidence="4" key="1">
    <citation type="submission" date="2023-08" db="EMBL/GenBank/DDBJ databases">
        <authorList>
            <person name="Chen Y."/>
            <person name="Shah S."/>
            <person name="Dougan E. K."/>
            <person name="Thang M."/>
            <person name="Chan C."/>
        </authorList>
    </citation>
    <scope>NUCLEOTIDE SEQUENCE</scope>
</reference>
<proteinExistence type="predicted"/>
<evidence type="ECO:0000313" key="4">
    <source>
        <dbReference type="EMBL" id="CAJ1385143.1"/>
    </source>
</evidence>
<evidence type="ECO:0000256" key="1">
    <source>
        <dbReference type="ARBA" id="ARBA00022737"/>
    </source>
</evidence>
<feature type="repeat" description="Pumilio" evidence="2">
    <location>
        <begin position="138"/>
        <end position="176"/>
    </location>
</feature>
<dbReference type="GO" id="GO:0005737">
    <property type="term" value="C:cytoplasm"/>
    <property type="evidence" value="ECO:0007669"/>
    <property type="project" value="TreeGrafter"/>
</dbReference>
<dbReference type="PANTHER" id="PTHR12537:SF12">
    <property type="entry name" value="MATERNAL PROTEIN PUMILIO"/>
    <property type="match status" value="1"/>
</dbReference>
<dbReference type="PROSITE" id="PS50303">
    <property type="entry name" value="PUM_HD"/>
    <property type="match status" value="1"/>
</dbReference>
<keyword evidence="5" id="KW-1185">Reference proteome</keyword>
<dbReference type="InterPro" id="IPR011989">
    <property type="entry name" value="ARM-like"/>
</dbReference>
<dbReference type="Proteomes" id="UP001178507">
    <property type="component" value="Unassembled WGS sequence"/>
</dbReference>
<protein>
    <recommendedName>
        <fullName evidence="3">PUM-HD domain-containing protein</fullName>
    </recommendedName>
</protein>
<dbReference type="EMBL" id="CAUJNA010001202">
    <property type="protein sequence ID" value="CAJ1385143.1"/>
    <property type="molecule type" value="Genomic_DNA"/>
</dbReference>